<feature type="transmembrane region" description="Helical" evidence="1">
    <location>
        <begin position="12"/>
        <end position="31"/>
    </location>
</feature>
<keyword evidence="1" id="KW-1133">Transmembrane helix</keyword>
<dbReference type="AlphaFoldDB" id="A0A9D4LA15"/>
<evidence type="ECO:0000313" key="3">
    <source>
        <dbReference type="Proteomes" id="UP000828390"/>
    </source>
</evidence>
<evidence type="ECO:0000313" key="2">
    <source>
        <dbReference type="EMBL" id="KAH3853272.1"/>
    </source>
</evidence>
<gene>
    <name evidence="2" type="ORF">DPMN_095794</name>
</gene>
<dbReference type="Proteomes" id="UP000828390">
    <property type="component" value="Unassembled WGS sequence"/>
</dbReference>
<keyword evidence="1" id="KW-0472">Membrane</keyword>
<comment type="caution">
    <text evidence="2">The sequence shown here is derived from an EMBL/GenBank/DDBJ whole genome shotgun (WGS) entry which is preliminary data.</text>
</comment>
<proteinExistence type="predicted"/>
<reference evidence="2" key="2">
    <citation type="submission" date="2020-11" db="EMBL/GenBank/DDBJ databases">
        <authorList>
            <person name="McCartney M.A."/>
            <person name="Auch B."/>
            <person name="Kono T."/>
            <person name="Mallez S."/>
            <person name="Becker A."/>
            <person name="Gohl D.M."/>
            <person name="Silverstein K.A.T."/>
            <person name="Koren S."/>
            <person name="Bechman K.B."/>
            <person name="Herman A."/>
            <person name="Abrahante J.E."/>
            <person name="Garbe J."/>
        </authorList>
    </citation>
    <scope>NUCLEOTIDE SEQUENCE</scope>
    <source>
        <strain evidence="2">Duluth1</strain>
        <tissue evidence="2">Whole animal</tissue>
    </source>
</reference>
<accession>A0A9D4LA15</accession>
<protein>
    <submittedName>
        <fullName evidence="2">Uncharacterized protein</fullName>
    </submittedName>
</protein>
<dbReference type="OrthoDB" id="6149477at2759"/>
<dbReference type="EMBL" id="JAIWYP010000003">
    <property type="protein sequence ID" value="KAH3853272.1"/>
    <property type="molecule type" value="Genomic_DNA"/>
</dbReference>
<evidence type="ECO:0000256" key="1">
    <source>
        <dbReference type="SAM" id="Phobius"/>
    </source>
</evidence>
<sequence>MNGLRIKMLHVPWLMVFQLVIIATVASYVHLQSAALQRERYIREVNMPEVAEEAALDRTKRQTTGYTDRFYATQCGYEIKAKPEGPSIEVLGVGLQYPDATLKAAKLVHLMVRFMSRSVFLRLANQSAVGLFSVQALPANVFNEFKLNMPLECAANCRVITFSNGSTYDCSGWCTSPEYPYNSPSYPINYLWAYGNMSRAFVVETNVVCQGFNPSGGTENYLIREFGLNIVTRALDDDIMSNLDLAYQDSVAQERYKDLKNVYDYFAKGTLAWFNGVIRNDLGGVACSSNPGVAGSNLCETGYDQRNYIKQKDAKLYKVLNHVYNSDRGYLAAGASTCIW</sequence>
<keyword evidence="1" id="KW-0812">Transmembrane</keyword>
<organism evidence="2 3">
    <name type="scientific">Dreissena polymorpha</name>
    <name type="common">Zebra mussel</name>
    <name type="synonym">Mytilus polymorpha</name>
    <dbReference type="NCBI Taxonomy" id="45954"/>
    <lineage>
        <taxon>Eukaryota</taxon>
        <taxon>Metazoa</taxon>
        <taxon>Spiralia</taxon>
        <taxon>Lophotrochozoa</taxon>
        <taxon>Mollusca</taxon>
        <taxon>Bivalvia</taxon>
        <taxon>Autobranchia</taxon>
        <taxon>Heteroconchia</taxon>
        <taxon>Euheterodonta</taxon>
        <taxon>Imparidentia</taxon>
        <taxon>Neoheterodontei</taxon>
        <taxon>Myida</taxon>
        <taxon>Dreissenoidea</taxon>
        <taxon>Dreissenidae</taxon>
        <taxon>Dreissena</taxon>
    </lineage>
</organism>
<keyword evidence="3" id="KW-1185">Reference proteome</keyword>
<name>A0A9D4LA15_DREPO</name>
<reference evidence="2" key="1">
    <citation type="journal article" date="2019" name="bioRxiv">
        <title>The Genome of the Zebra Mussel, Dreissena polymorpha: A Resource for Invasive Species Research.</title>
        <authorList>
            <person name="McCartney M.A."/>
            <person name="Auch B."/>
            <person name="Kono T."/>
            <person name="Mallez S."/>
            <person name="Zhang Y."/>
            <person name="Obille A."/>
            <person name="Becker A."/>
            <person name="Abrahante J.E."/>
            <person name="Garbe J."/>
            <person name="Badalamenti J.P."/>
            <person name="Herman A."/>
            <person name="Mangelson H."/>
            <person name="Liachko I."/>
            <person name="Sullivan S."/>
            <person name="Sone E.D."/>
            <person name="Koren S."/>
            <person name="Silverstein K.A.T."/>
            <person name="Beckman K.B."/>
            <person name="Gohl D.M."/>
        </authorList>
    </citation>
    <scope>NUCLEOTIDE SEQUENCE</scope>
    <source>
        <strain evidence="2">Duluth1</strain>
        <tissue evidence="2">Whole animal</tissue>
    </source>
</reference>